<evidence type="ECO:0000256" key="8">
    <source>
        <dbReference type="ARBA" id="ARBA00023186"/>
    </source>
</evidence>
<dbReference type="EMBL" id="HBGF01001198">
    <property type="protein sequence ID" value="CAD9089161.1"/>
    <property type="molecule type" value="Transcribed_RNA"/>
</dbReference>
<dbReference type="InterPro" id="IPR027409">
    <property type="entry name" value="GroEL-like_apical_dom_sf"/>
</dbReference>
<dbReference type="SUPFAM" id="SSF52029">
    <property type="entry name" value="GroEL apical domain-like"/>
    <property type="match status" value="1"/>
</dbReference>
<dbReference type="GO" id="GO:0140662">
    <property type="term" value="F:ATP-dependent protein folding chaperone"/>
    <property type="evidence" value="ECO:0007669"/>
    <property type="project" value="InterPro"/>
</dbReference>
<dbReference type="InterPro" id="IPR017998">
    <property type="entry name" value="Chaperone_TCP-1"/>
</dbReference>
<keyword evidence="3 11" id="KW-0963">Cytoplasm</keyword>
<dbReference type="SUPFAM" id="SSF48592">
    <property type="entry name" value="GroEL equatorial domain-like"/>
    <property type="match status" value="1"/>
</dbReference>
<keyword evidence="6" id="KW-0809">Transit peptide</keyword>
<dbReference type="PROSITE" id="PS00995">
    <property type="entry name" value="TCP1_3"/>
    <property type="match status" value="1"/>
</dbReference>
<evidence type="ECO:0000256" key="5">
    <source>
        <dbReference type="ARBA" id="ARBA00022840"/>
    </source>
</evidence>
<evidence type="ECO:0000256" key="4">
    <source>
        <dbReference type="ARBA" id="ARBA00022741"/>
    </source>
</evidence>
<name>A0A7S1KXZ5_NEODS</name>
<dbReference type="InterPro" id="IPR002194">
    <property type="entry name" value="Chaperonin_TCP-1_CS"/>
</dbReference>
<evidence type="ECO:0000256" key="9">
    <source>
        <dbReference type="ARBA" id="ARBA00025467"/>
    </source>
</evidence>
<dbReference type="NCBIfam" id="NF041083">
    <property type="entry name" value="thermosome_beta"/>
    <property type="match status" value="1"/>
</dbReference>
<dbReference type="PRINTS" id="PR00304">
    <property type="entry name" value="TCOMPLEXTCP1"/>
</dbReference>
<gene>
    <name evidence="13" type="ORF">NDES1114_LOCUS829</name>
</gene>
<evidence type="ECO:0000256" key="10">
    <source>
        <dbReference type="RuleBase" id="RU004187"/>
    </source>
</evidence>
<dbReference type="Gene3D" id="3.30.260.10">
    <property type="entry name" value="TCP-1-like chaperonin intermediate domain"/>
    <property type="match status" value="1"/>
</dbReference>
<dbReference type="GO" id="GO:0051082">
    <property type="term" value="F:unfolded protein binding"/>
    <property type="evidence" value="ECO:0007669"/>
    <property type="project" value="InterPro"/>
</dbReference>
<dbReference type="InterPro" id="IPR054827">
    <property type="entry name" value="thermosome_alpha"/>
</dbReference>
<evidence type="ECO:0000313" key="13">
    <source>
        <dbReference type="EMBL" id="CAD9089161.1"/>
    </source>
</evidence>
<dbReference type="NCBIfam" id="NF041082">
    <property type="entry name" value="thermosome_alpha"/>
    <property type="match status" value="1"/>
</dbReference>
<evidence type="ECO:0000256" key="11">
    <source>
        <dbReference type="RuleBase" id="RU365042"/>
    </source>
</evidence>
<dbReference type="FunFam" id="3.50.7.10:FF:000006">
    <property type="entry name" value="T-complex protein 1 subunit eta"/>
    <property type="match status" value="1"/>
</dbReference>
<dbReference type="AlphaFoldDB" id="A0A7S1KXZ5"/>
<comment type="function">
    <text evidence="9">Implicated in mitochondrial protein import and macromolecular assembly. May facilitate the correct folding of imported proteins. May also prevent misfolding and promote the refolding and proper assembly of unfolded polypeptides generated under stress conditions in the mitochondrial matrix.</text>
</comment>
<dbReference type="Gene3D" id="1.10.560.10">
    <property type="entry name" value="GroEL-like equatorial domain"/>
    <property type="match status" value="1"/>
</dbReference>
<comment type="function">
    <text evidence="11">Molecular chaperone; assists the folding of proteins upon ATP hydrolysis. Known to play a role, in vitro, in the folding of actin and tubulin.</text>
</comment>
<comment type="subcellular location">
    <subcellularLocation>
        <location evidence="1 11">Cytoplasm</location>
    </subcellularLocation>
</comment>
<proteinExistence type="inferred from homology"/>
<comment type="similarity">
    <text evidence="2 10">Belongs to the TCP-1 chaperonin family.</text>
</comment>
<feature type="compositionally biased region" description="Basic residues" evidence="12">
    <location>
        <begin position="559"/>
        <end position="569"/>
    </location>
</feature>
<evidence type="ECO:0000256" key="7">
    <source>
        <dbReference type="ARBA" id="ARBA00023016"/>
    </source>
</evidence>
<comment type="subunit">
    <text evidence="11">Heterooligomeric complex that forms two stacked rings.</text>
</comment>
<protein>
    <recommendedName>
        <fullName evidence="11">T-complex protein 1 subunit eta</fullName>
        <shortName evidence="11">TCP-1-eta</shortName>
    </recommendedName>
    <alternativeName>
        <fullName evidence="11">CCT-eta</fullName>
    </alternativeName>
</protein>
<keyword evidence="5 10" id="KW-0067">ATP-binding</keyword>
<evidence type="ECO:0000256" key="2">
    <source>
        <dbReference type="ARBA" id="ARBA00008020"/>
    </source>
</evidence>
<dbReference type="FunFam" id="1.10.560.10:FF:000017">
    <property type="entry name" value="T-complex protein 1 subunit eta"/>
    <property type="match status" value="1"/>
</dbReference>
<dbReference type="InterPro" id="IPR002423">
    <property type="entry name" value="Cpn60/GroEL/TCP-1"/>
</dbReference>
<keyword evidence="8 10" id="KW-0143">Chaperone</keyword>
<dbReference type="Gene3D" id="3.50.7.10">
    <property type="entry name" value="GroEL"/>
    <property type="match status" value="1"/>
</dbReference>
<keyword evidence="4 10" id="KW-0547">Nucleotide-binding</keyword>
<accession>A0A7S1KXZ5</accession>
<dbReference type="SUPFAM" id="SSF54849">
    <property type="entry name" value="GroEL-intermediate domain like"/>
    <property type="match status" value="1"/>
</dbReference>
<evidence type="ECO:0000256" key="6">
    <source>
        <dbReference type="ARBA" id="ARBA00022946"/>
    </source>
</evidence>
<dbReference type="FunFam" id="3.30.260.10:FF:000022">
    <property type="entry name" value="T-complex protein 1 subunit eta"/>
    <property type="match status" value="1"/>
</dbReference>
<keyword evidence="7" id="KW-0346">Stress response</keyword>
<dbReference type="GO" id="GO:0016887">
    <property type="term" value="F:ATP hydrolysis activity"/>
    <property type="evidence" value="ECO:0007669"/>
    <property type="project" value="InterPro"/>
</dbReference>
<reference evidence="13" key="1">
    <citation type="submission" date="2021-01" db="EMBL/GenBank/DDBJ databases">
        <authorList>
            <person name="Corre E."/>
            <person name="Pelletier E."/>
            <person name="Niang G."/>
            <person name="Scheremetjew M."/>
            <person name="Finn R."/>
            <person name="Kale V."/>
            <person name="Holt S."/>
            <person name="Cochrane G."/>
            <person name="Meng A."/>
            <person name="Brown T."/>
            <person name="Cohen L."/>
        </authorList>
    </citation>
    <scope>NUCLEOTIDE SEQUENCE</scope>
    <source>
        <strain evidence="13">CCAP 1951/1</strain>
    </source>
</reference>
<dbReference type="InterPro" id="IPR027410">
    <property type="entry name" value="TCP-1-like_intermed_sf"/>
</dbReference>
<dbReference type="InterPro" id="IPR027413">
    <property type="entry name" value="GROEL-like_equatorial_sf"/>
</dbReference>
<sequence length="569" mass="61758">MQPQLILLREGTDTSQGKPQLISNINAILNIVETVKTTLGPCGMDKLVQNERGQVNISNDGATVIQLLEIVHPAARCLVDIALAQDHEVGDGTTSVMVLTGELLKEAKRNIEDGIPAQVIIKSFRNAVDEATRLLDELAIPFAEQKEAQSVLLQRCAQTALNSKLIASEREFFGKMAVDAVLTLDEDVNLDRIGIKKVTGGSMRDSILVDGVAFKKTFSYAGFEQQPKKFTNPTVLCLNVELELKAEKDNAEVRIKDPKQYQSIVDAEWRIIYEKLEKCVESGAKVVLSRLPIGDLATQYFADRNIFCAGRVAADDMQRVCLATGATVQASTSQIKPENLGACASFEEKQVGNERYNFFTGCKDAKTATILLRGGAQQFIDEADRSLHDAICIVKRAMKTGAVVGGGGAIEMELSKNLRAYSRTIRGKQQMVIGGYAKALEIIPFQLAENAGHNATDILNKLRQLHFTGGDEGRWMGVDILNGGTVDTYKSFVWEPLLVKKNALASATEAACLILSIDETVTNQESDAAKKAEAASQGGPRDMRMSKAGMGGVLQGKPGVHKMKGRRGG</sequence>
<dbReference type="NCBIfam" id="TIGR02345">
    <property type="entry name" value="chap_CCT_eta"/>
    <property type="match status" value="1"/>
</dbReference>
<evidence type="ECO:0000256" key="3">
    <source>
        <dbReference type="ARBA" id="ARBA00022490"/>
    </source>
</evidence>
<dbReference type="GO" id="GO:0005524">
    <property type="term" value="F:ATP binding"/>
    <property type="evidence" value="ECO:0007669"/>
    <property type="project" value="UniProtKB-KW"/>
</dbReference>
<evidence type="ECO:0000256" key="12">
    <source>
        <dbReference type="SAM" id="MobiDB-lite"/>
    </source>
</evidence>
<dbReference type="CDD" id="cd03340">
    <property type="entry name" value="TCP1_eta"/>
    <property type="match status" value="1"/>
</dbReference>
<feature type="region of interest" description="Disordered" evidence="12">
    <location>
        <begin position="525"/>
        <end position="569"/>
    </location>
</feature>
<dbReference type="GO" id="GO:0005832">
    <property type="term" value="C:chaperonin-containing T-complex"/>
    <property type="evidence" value="ECO:0007669"/>
    <property type="project" value="UniProtKB-ARBA"/>
</dbReference>
<dbReference type="PROSITE" id="PS00750">
    <property type="entry name" value="TCP1_1"/>
    <property type="match status" value="1"/>
</dbReference>
<organism evidence="13">
    <name type="scientific">Neobodo designis</name>
    <name type="common">Flagellated protozoan</name>
    <name type="synonym">Bodo designis</name>
    <dbReference type="NCBI Taxonomy" id="312471"/>
    <lineage>
        <taxon>Eukaryota</taxon>
        <taxon>Discoba</taxon>
        <taxon>Euglenozoa</taxon>
        <taxon>Kinetoplastea</taxon>
        <taxon>Metakinetoplastina</taxon>
        <taxon>Neobodonida</taxon>
        <taxon>Neobodo</taxon>
    </lineage>
</organism>
<dbReference type="InterPro" id="IPR012720">
    <property type="entry name" value="Chap_CCT_eta"/>
</dbReference>
<dbReference type="InterPro" id="IPR053374">
    <property type="entry name" value="TCP-1_chaperonin"/>
</dbReference>
<evidence type="ECO:0000256" key="1">
    <source>
        <dbReference type="ARBA" id="ARBA00004496"/>
    </source>
</evidence>
<dbReference type="Pfam" id="PF00118">
    <property type="entry name" value="Cpn60_TCP1"/>
    <property type="match status" value="1"/>
</dbReference>
<dbReference type="PANTHER" id="PTHR11353">
    <property type="entry name" value="CHAPERONIN"/>
    <property type="match status" value="1"/>
</dbReference>
<dbReference type="PROSITE" id="PS00751">
    <property type="entry name" value="TCP1_2"/>
    <property type="match status" value="1"/>
</dbReference>